<proteinExistence type="predicted"/>
<gene>
    <name evidence="1" type="ORF">OPT61_g1466</name>
</gene>
<dbReference type="EMBL" id="JAPHNI010000058">
    <property type="protein sequence ID" value="KAJ8117302.1"/>
    <property type="molecule type" value="Genomic_DNA"/>
</dbReference>
<accession>A0ACC2IQB2</accession>
<reference evidence="1" key="1">
    <citation type="submission" date="2022-11" db="EMBL/GenBank/DDBJ databases">
        <title>Genome Sequence of Boeremia exigua.</title>
        <authorList>
            <person name="Buettner E."/>
        </authorList>
    </citation>
    <scope>NUCLEOTIDE SEQUENCE</scope>
    <source>
        <strain evidence="1">CU02</strain>
    </source>
</reference>
<evidence type="ECO:0000313" key="2">
    <source>
        <dbReference type="Proteomes" id="UP001153331"/>
    </source>
</evidence>
<name>A0ACC2IQB2_9PLEO</name>
<dbReference type="Proteomes" id="UP001153331">
    <property type="component" value="Unassembled WGS sequence"/>
</dbReference>
<evidence type="ECO:0000313" key="1">
    <source>
        <dbReference type="EMBL" id="KAJ8117302.1"/>
    </source>
</evidence>
<sequence>MTPAPLSFLRQRLPHRNKTAHLTTLPFVDFDGRRSFSITFVDQPALNSPSITQTLPPNSKGKTSHFNPPPHYHVLQDEYFRVISGKGIWHLWDDTSVILEAGQEIRVPVRKYHWFQNCSDTEPLVVGHWYDEARVRMEEIFFRNVLSYFADCLEMNVQPSKFQMALFGWNDLLVFGLVHTRFLPSAVEFVINIFICGVMAFIAKYLLGYKDSYAEYYKPAIN</sequence>
<comment type="caution">
    <text evidence="1">The sequence shown here is derived from an EMBL/GenBank/DDBJ whole genome shotgun (WGS) entry which is preliminary data.</text>
</comment>
<keyword evidence="2" id="KW-1185">Reference proteome</keyword>
<protein>
    <submittedName>
        <fullName evidence="1">Uncharacterized protein</fullName>
    </submittedName>
</protein>
<organism evidence="1 2">
    <name type="scientific">Boeremia exigua</name>
    <dbReference type="NCBI Taxonomy" id="749465"/>
    <lineage>
        <taxon>Eukaryota</taxon>
        <taxon>Fungi</taxon>
        <taxon>Dikarya</taxon>
        <taxon>Ascomycota</taxon>
        <taxon>Pezizomycotina</taxon>
        <taxon>Dothideomycetes</taxon>
        <taxon>Pleosporomycetidae</taxon>
        <taxon>Pleosporales</taxon>
        <taxon>Pleosporineae</taxon>
        <taxon>Didymellaceae</taxon>
        <taxon>Boeremia</taxon>
    </lineage>
</organism>